<evidence type="ECO:0000256" key="7">
    <source>
        <dbReference type="ARBA" id="ARBA00023027"/>
    </source>
</evidence>
<dbReference type="PANTHER" id="PTHR23026">
    <property type="entry name" value="NADPH NITROREDUCTASE"/>
    <property type="match status" value="1"/>
</dbReference>
<evidence type="ECO:0000256" key="4">
    <source>
        <dbReference type="ARBA" id="ARBA00022643"/>
    </source>
</evidence>
<reference evidence="9 10" key="2">
    <citation type="journal article" date="2011" name="BMC Immunol.">
        <title>Comparison of static immersion and intravenous injection systems for exposure of zebrafish embryos to the natural pathogen Edwardsiella tarda.</title>
        <authorList>
            <person name="van Soest J.J."/>
            <person name="Stockhammer O.W."/>
            <person name="Ordas A."/>
            <person name="Bloemberg G.V."/>
            <person name="Spaink H.P."/>
            <person name="Meijer A.H."/>
        </authorList>
    </citation>
    <scope>NUCLEOTIDE SEQUENCE [LARGE SCALE GENOMIC DNA]</scope>
    <source>
        <strain evidence="9 10">FL6-60</strain>
    </source>
</reference>
<dbReference type="GO" id="GO:0004155">
    <property type="term" value="F:6,7-dihydropteridine reductase activity"/>
    <property type="evidence" value="ECO:0007669"/>
    <property type="project" value="UniProtKB-EC"/>
</dbReference>
<dbReference type="EMBL" id="CP002154">
    <property type="protein sequence ID" value="ADM40972.1"/>
    <property type="molecule type" value="Genomic_DNA"/>
</dbReference>
<name>A0A0H3DSI9_EDWTF</name>
<evidence type="ECO:0000256" key="2">
    <source>
        <dbReference type="ARBA" id="ARBA00007118"/>
    </source>
</evidence>
<keyword evidence="4" id="KW-0288">FMN</keyword>
<dbReference type="SUPFAM" id="SSF55469">
    <property type="entry name" value="FMN-dependent nitroreductase-like"/>
    <property type="match status" value="1"/>
</dbReference>
<evidence type="ECO:0000256" key="3">
    <source>
        <dbReference type="ARBA" id="ARBA00022630"/>
    </source>
</evidence>
<dbReference type="GO" id="GO:0046857">
    <property type="term" value="F:oxidoreductase activity, acting on other nitrogenous compounds as donors, with NAD or NADP as acceptor"/>
    <property type="evidence" value="ECO:0007669"/>
    <property type="project" value="TreeGrafter"/>
</dbReference>
<sequence length="217" mass="23706">MDIISAALSRYSTKVFDAERKISRGDLDSVKALLRLSPSSTNSQPWHFILAGSDAGKARVANATVGTYEFNRRKVLEASHVVVFCAKTEIDEAYLQRLLLQEQADGRFATPQAMEAQHKGRAYFASLHRDTLQDAGQWMAKQVYLNLGNFLLGLAALNIDAVPIEGFDSAALDAEFDLPQQGLTSVALVALGYRSAEDFNAALPKSRLPLSAILTEC</sequence>
<dbReference type="KEGG" id="etd:ETAF_0853"/>
<gene>
    <name evidence="9" type="ordered locus">ETAF_0853</name>
</gene>
<feature type="domain" description="Nitroreductase" evidence="8">
    <location>
        <begin position="8"/>
        <end position="193"/>
    </location>
</feature>
<evidence type="ECO:0000313" key="10">
    <source>
        <dbReference type="Proteomes" id="UP000002230"/>
    </source>
</evidence>
<keyword evidence="3" id="KW-0285">Flavoprotein</keyword>
<organism evidence="9 10">
    <name type="scientific">Edwardsiella tarda (strain FL6-60)</name>
    <dbReference type="NCBI Taxonomy" id="718251"/>
    <lineage>
        <taxon>Bacteria</taxon>
        <taxon>Pseudomonadati</taxon>
        <taxon>Pseudomonadota</taxon>
        <taxon>Gammaproteobacteria</taxon>
        <taxon>Enterobacterales</taxon>
        <taxon>Hafniaceae</taxon>
        <taxon>Edwardsiella</taxon>
    </lineage>
</organism>
<dbReference type="GO" id="GO:0005829">
    <property type="term" value="C:cytosol"/>
    <property type="evidence" value="ECO:0007669"/>
    <property type="project" value="TreeGrafter"/>
</dbReference>
<evidence type="ECO:0000313" key="9">
    <source>
        <dbReference type="EMBL" id="ADM40972.1"/>
    </source>
</evidence>
<dbReference type="EC" id="1.5.1.34" evidence="9"/>
<proteinExistence type="inferred from homology"/>
<dbReference type="CDD" id="cd02149">
    <property type="entry name" value="NfsB-like"/>
    <property type="match status" value="1"/>
</dbReference>
<evidence type="ECO:0000256" key="6">
    <source>
        <dbReference type="ARBA" id="ARBA00023002"/>
    </source>
</evidence>
<keyword evidence="5" id="KW-0521">NADP</keyword>
<dbReference type="PANTHER" id="PTHR23026:SF125">
    <property type="entry name" value="OXYGEN-INSENSITIVE NAD(P)H NITROREDUCTASE"/>
    <property type="match status" value="1"/>
</dbReference>
<keyword evidence="10" id="KW-1185">Reference proteome</keyword>
<dbReference type="NCBIfam" id="NF008275">
    <property type="entry name" value="PRK11053.1"/>
    <property type="match status" value="1"/>
</dbReference>
<comment type="cofactor">
    <cofactor evidence="1">
        <name>FMN</name>
        <dbReference type="ChEBI" id="CHEBI:58210"/>
    </cofactor>
</comment>
<dbReference type="InterPro" id="IPR000415">
    <property type="entry name" value="Nitroreductase-like"/>
</dbReference>
<dbReference type="Proteomes" id="UP000002230">
    <property type="component" value="Chromosome"/>
</dbReference>
<comment type="similarity">
    <text evidence="2">Belongs to the nitroreductase family.</text>
</comment>
<evidence type="ECO:0000259" key="8">
    <source>
        <dbReference type="Pfam" id="PF00881"/>
    </source>
</evidence>
<dbReference type="Gene3D" id="3.40.109.10">
    <property type="entry name" value="NADH Oxidase"/>
    <property type="match status" value="1"/>
</dbReference>
<dbReference type="InterPro" id="IPR050627">
    <property type="entry name" value="Nitroreductase/BluB"/>
</dbReference>
<evidence type="ECO:0000256" key="1">
    <source>
        <dbReference type="ARBA" id="ARBA00001917"/>
    </source>
</evidence>
<dbReference type="HOGENOM" id="CLU_070764_4_1_6"/>
<dbReference type="InterPro" id="IPR033878">
    <property type="entry name" value="NfsB-like"/>
</dbReference>
<dbReference type="AlphaFoldDB" id="A0A0H3DSI9"/>
<evidence type="ECO:0000256" key="5">
    <source>
        <dbReference type="ARBA" id="ARBA00022857"/>
    </source>
</evidence>
<dbReference type="GO" id="GO:0046256">
    <property type="term" value="P:2,4,6-trinitrotoluene catabolic process"/>
    <property type="evidence" value="ECO:0007669"/>
    <property type="project" value="TreeGrafter"/>
</dbReference>
<dbReference type="InterPro" id="IPR029479">
    <property type="entry name" value="Nitroreductase"/>
</dbReference>
<dbReference type="EC" id="1.-.-.-" evidence="9"/>
<keyword evidence="6 9" id="KW-0560">Oxidoreductase</keyword>
<keyword evidence="7" id="KW-0520">NAD</keyword>
<reference evidence="10" key="1">
    <citation type="submission" date="2010-08" db="EMBL/GenBank/DDBJ databases">
        <title>Genome comparisons of Edwardsiella bacteria analysed using deep sequencing technology.</title>
        <authorList>
            <person name="van Soest J.J."/>
            <person name="Henkel C.V."/>
            <person name="Jansen H.J."/>
            <person name="van den Hondel C.A.M.J.J."/>
            <person name="Bloemberg G.V."/>
            <person name="Meijer A.H."/>
            <person name="Spaink H.P."/>
        </authorList>
    </citation>
    <scope>NUCLEOTIDE SEQUENCE [LARGE SCALE GENOMIC DNA]</scope>
    <source>
        <strain evidence="10">FL6-60</strain>
    </source>
</reference>
<dbReference type="Pfam" id="PF00881">
    <property type="entry name" value="Nitroreductase"/>
    <property type="match status" value="1"/>
</dbReference>
<accession>A0A0H3DSI9</accession>
<dbReference type="PATRIC" id="fig|718251.5.peg.877"/>
<protein>
    <submittedName>
        <fullName evidence="9">Oxygen-insensitive NAD(P)H nitroreductase / Dihydropteridine reductase</fullName>
        <ecNumber evidence="9">1.-.-.-</ecNumber>
        <ecNumber evidence="9">1.5.1.34</ecNumber>
    </submittedName>
</protein>